<evidence type="ECO:0000256" key="10">
    <source>
        <dbReference type="ARBA" id="ARBA00022840"/>
    </source>
</evidence>
<dbReference type="EC" id="6.1.1.1" evidence="4"/>
<dbReference type="Pfam" id="PF23576">
    <property type="entry name" value="SEN1_barrel"/>
    <property type="match status" value="1"/>
</dbReference>
<dbReference type="GO" id="GO:0004831">
    <property type="term" value="F:tyrosine-tRNA ligase activity"/>
    <property type="evidence" value="ECO:0007669"/>
    <property type="project" value="UniProtKB-EC"/>
</dbReference>
<dbReference type="SUPFAM" id="SSF52374">
    <property type="entry name" value="Nucleotidylyl transferase"/>
    <property type="match status" value="1"/>
</dbReference>
<feature type="compositionally biased region" description="Basic residues" evidence="16">
    <location>
        <begin position="2353"/>
        <end position="2366"/>
    </location>
</feature>
<keyword evidence="8" id="KW-0378">Hydrolase</keyword>
<feature type="compositionally biased region" description="Polar residues" evidence="16">
    <location>
        <begin position="1"/>
        <end position="18"/>
    </location>
</feature>
<evidence type="ECO:0000313" key="20">
    <source>
        <dbReference type="EMBL" id="OMO76073.1"/>
    </source>
</evidence>
<keyword evidence="15" id="KW-0175">Coiled coil</keyword>
<dbReference type="GO" id="GO:0004386">
    <property type="term" value="F:helicase activity"/>
    <property type="evidence" value="ECO:0007669"/>
    <property type="project" value="UniProtKB-KW"/>
</dbReference>
<feature type="region of interest" description="Disordered" evidence="16">
    <location>
        <begin position="1"/>
        <end position="35"/>
    </location>
</feature>
<dbReference type="STRING" id="210143.A0A1R3I0G3"/>
<dbReference type="Pfam" id="PF13087">
    <property type="entry name" value="AAA_12"/>
    <property type="match status" value="1"/>
</dbReference>
<dbReference type="Pfam" id="PF13086">
    <property type="entry name" value="AAA_11"/>
    <property type="match status" value="1"/>
</dbReference>
<dbReference type="InterPro" id="IPR002305">
    <property type="entry name" value="aa-tRNA-synth_Ic"/>
</dbReference>
<keyword evidence="10" id="KW-0067">ATP-binding</keyword>
<dbReference type="OrthoDB" id="6513042at2759"/>
<evidence type="ECO:0000259" key="19">
    <source>
        <dbReference type="Pfam" id="PF23576"/>
    </source>
</evidence>
<comment type="catalytic activity">
    <reaction evidence="14">
        <text>tRNA(Tyr) + L-tyrosine + ATP = L-tyrosyl-tRNA(Tyr) + AMP + diphosphate + H(+)</text>
        <dbReference type="Rhea" id="RHEA:10220"/>
        <dbReference type="Rhea" id="RHEA-COMP:9706"/>
        <dbReference type="Rhea" id="RHEA-COMP:9707"/>
        <dbReference type="ChEBI" id="CHEBI:15378"/>
        <dbReference type="ChEBI" id="CHEBI:30616"/>
        <dbReference type="ChEBI" id="CHEBI:33019"/>
        <dbReference type="ChEBI" id="CHEBI:58315"/>
        <dbReference type="ChEBI" id="CHEBI:78442"/>
        <dbReference type="ChEBI" id="CHEBI:78536"/>
        <dbReference type="ChEBI" id="CHEBI:456215"/>
        <dbReference type="EC" id="6.1.1.1"/>
    </reaction>
</comment>
<dbReference type="GO" id="GO:0005694">
    <property type="term" value="C:chromosome"/>
    <property type="evidence" value="ECO:0007669"/>
    <property type="project" value="UniProtKB-ARBA"/>
</dbReference>
<dbReference type="CDD" id="cd18042">
    <property type="entry name" value="DEXXQc_SETX"/>
    <property type="match status" value="1"/>
</dbReference>
<keyword evidence="21" id="KW-1185">Reference proteome</keyword>
<evidence type="ECO:0000259" key="17">
    <source>
        <dbReference type="Pfam" id="PF13086"/>
    </source>
</evidence>
<evidence type="ECO:0000256" key="7">
    <source>
        <dbReference type="ARBA" id="ARBA00022741"/>
    </source>
</evidence>
<dbReference type="Proteomes" id="UP000188268">
    <property type="component" value="Unassembled WGS sequence"/>
</dbReference>
<evidence type="ECO:0000256" key="8">
    <source>
        <dbReference type="ARBA" id="ARBA00022801"/>
    </source>
</evidence>
<keyword evidence="6" id="KW-0436">Ligase</keyword>
<keyword evidence="12 20" id="KW-0030">Aminoacyl-tRNA synthetase</keyword>
<feature type="compositionally biased region" description="Basic and acidic residues" evidence="16">
    <location>
        <begin position="1285"/>
        <end position="1295"/>
    </location>
</feature>
<dbReference type="InterPro" id="IPR041679">
    <property type="entry name" value="DNA2/NAM7-like_C"/>
</dbReference>
<organism evidence="20 21">
    <name type="scientific">Corchorus capsularis</name>
    <name type="common">Jute</name>
    <dbReference type="NCBI Taxonomy" id="210143"/>
    <lineage>
        <taxon>Eukaryota</taxon>
        <taxon>Viridiplantae</taxon>
        <taxon>Streptophyta</taxon>
        <taxon>Embryophyta</taxon>
        <taxon>Tracheophyta</taxon>
        <taxon>Spermatophyta</taxon>
        <taxon>Magnoliopsida</taxon>
        <taxon>eudicotyledons</taxon>
        <taxon>Gunneridae</taxon>
        <taxon>Pentapetalae</taxon>
        <taxon>rosids</taxon>
        <taxon>malvids</taxon>
        <taxon>Malvales</taxon>
        <taxon>Malvaceae</taxon>
        <taxon>Grewioideae</taxon>
        <taxon>Apeibeae</taxon>
        <taxon>Corchorus</taxon>
    </lineage>
</organism>
<dbReference type="PANTHER" id="PTHR46264:SF4">
    <property type="entry name" value="TYROSINE--TRNA LIGASE, CYTOPLASMIC"/>
    <property type="match status" value="1"/>
</dbReference>
<feature type="compositionally biased region" description="Low complexity" evidence="16">
    <location>
        <begin position="1346"/>
        <end position="1356"/>
    </location>
</feature>
<feature type="compositionally biased region" description="Polar residues" evidence="16">
    <location>
        <begin position="2421"/>
        <end position="2436"/>
    </location>
</feature>
<comment type="subcellular location">
    <subcellularLocation>
        <location evidence="2">Cytoplasm</location>
        <location evidence="2">Cytosol</location>
    </subcellularLocation>
</comment>
<accession>A0A1R3I0G3</accession>
<evidence type="ECO:0000256" key="3">
    <source>
        <dbReference type="ARBA" id="ARBA00005594"/>
    </source>
</evidence>
<dbReference type="GO" id="GO:0005829">
    <property type="term" value="C:cytosol"/>
    <property type="evidence" value="ECO:0007669"/>
    <property type="project" value="UniProtKB-SubCell"/>
</dbReference>
<dbReference type="Gramene" id="OMO76073">
    <property type="protein sequence ID" value="OMO76073"/>
    <property type="gene ID" value="CCACVL1_15942"/>
</dbReference>
<dbReference type="FunFam" id="3.40.50.300:FF:000326">
    <property type="entry name" value="P-loop containing nucleoside triphosphate hydrolase"/>
    <property type="match status" value="1"/>
</dbReference>
<evidence type="ECO:0000256" key="4">
    <source>
        <dbReference type="ARBA" id="ARBA00013160"/>
    </source>
</evidence>
<comment type="caution">
    <text evidence="20">The sequence shown here is derived from an EMBL/GenBank/DDBJ whole genome shotgun (WGS) entry which is preliminary data.</text>
</comment>
<evidence type="ECO:0000256" key="6">
    <source>
        <dbReference type="ARBA" id="ARBA00022598"/>
    </source>
</evidence>
<evidence type="ECO:0000256" key="9">
    <source>
        <dbReference type="ARBA" id="ARBA00022806"/>
    </source>
</evidence>
<dbReference type="OMA" id="HSEDIHG"/>
<feature type="compositionally biased region" description="Basic and acidic residues" evidence="16">
    <location>
        <begin position="2497"/>
        <end position="2513"/>
    </location>
</feature>
<dbReference type="GO" id="GO:0006437">
    <property type="term" value="P:tyrosyl-tRNA aminoacylation"/>
    <property type="evidence" value="ECO:0007669"/>
    <property type="project" value="TreeGrafter"/>
</dbReference>
<evidence type="ECO:0000256" key="5">
    <source>
        <dbReference type="ARBA" id="ARBA00022490"/>
    </source>
</evidence>
<dbReference type="InterPro" id="IPR041677">
    <property type="entry name" value="DNA2/NAM7_AAA_11"/>
</dbReference>
<evidence type="ECO:0000256" key="16">
    <source>
        <dbReference type="SAM" id="MobiDB-lite"/>
    </source>
</evidence>
<feature type="domain" description="DNA2/NAM7 helicase helicase" evidence="17">
    <location>
        <begin position="1693"/>
        <end position="2071"/>
    </location>
</feature>
<keyword evidence="11" id="KW-0648">Protein biosynthesis</keyword>
<dbReference type="InterPro" id="IPR047187">
    <property type="entry name" value="SF1_C_Upf1"/>
</dbReference>
<evidence type="ECO:0000259" key="18">
    <source>
        <dbReference type="Pfam" id="PF13087"/>
    </source>
</evidence>
<feature type="region of interest" description="Disordered" evidence="16">
    <location>
        <begin position="1238"/>
        <end position="1266"/>
    </location>
</feature>
<gene>
    <name evidence="20" type="ORF">CCACVL1_15942</name>
</gene>
<dbReference type="SUPFAM" id="SSF52540">
    <property type="entry name" value="P-loop containing nucleoside triphosphate hydrolases"/>
    <property type="match status" value="1"/>
</dbReference>
<dbReference type="InterPro" id="IPR014729">
    <property type="entry name" value="Rossmann-like_a/b/a_fold"/>
</dbReference>
<comment type="similarity">
    <text evidence="3">Belongs to the class-I aminoacyl-tRNA synthetase family.</text>
</comment>
<dbReference type="GO" id="GO:0005524">
    <property type="term" value="F:ATP binding"/>
    <property type="evidence" value="ECO:0007669"/>
    <property type="project" value="UniProtKB-KW"/>
</dbReference>
<dbReference type="PANTHER" id="PTHR46264">
    <property type="entry name" value="TYROSINE-TRNA LIGASE"/>
    <property type="match status" value="1"/>
</dbReference>
<feature type="coiled-coil region" evidence="15">
    <location>
        <begin position="1946"/>
        <end position="1980"/>
    </location>
</feature>
<evidence type="ECO:0000256" key="14">
    <source>
        <dbReference type="ARBA" id="ARBA00048248"/>
    </source>
</evidence>
<dbReference type="InterPro" id="IPR027417">
    <property type="entry name" value="P-loop_NTPase"/>
</dbReference>
<dbReference type="FunFam" id="3.40.50.620:FF:000085">
    <property type="entry name" value="Tyrosine--tRNA ligase 1 cytoplasmic"/>
    <property type="match status" value="1"/>
</dbReference>
<feature type="region of interest" description="Disordered" evidence="16">
    <location>
        <begin position="1285"/>
        <end position="1358"/>
    </location>
</feature>
<protein>
    <recommendedName>
        <fullName evidence="4">tyrosine--tRNA ligase</fullName>
        <ecNumber evidence="4">6.1.1.1</ecNumber>
    </recommendedName>
    <alternativeName>
        <fullName evidence="13">Tyrosyl-tRNA synthetase</fullName>
    </alternativeName>
</protein>
<feature type="compositionally biased region" description="Basic residues" evidence="16">
    <location>
        <begin position="2570"/>
        <end position="2581"/>
    </location>
</feature>
<evidence type="ECO:0000256" key="1">
    <source>
        <dbReference type="ARBA" id="ARBA00002025"/>
    </source>
</evidence>
<dbReference type="InterPro" id="IPR056474">
    <property type="entry name" value="SEN1_barrel"/>
</dbReference>
<dbReference type="NCBIfam" id="NF006330">
    <property type="entry name" value="PRK08560.1"/>
    <property type="match status" value="1"/>
</dbReference>
<dbReference type="Pfam" id="PF00579">
    <property type="entry name" value="tRNA-synt_1b"/>
    <property type="match status" value="1"/>
</dbReference>
<dbReference type="Gene3D" id="3.40.50.300">
    <property type="entry name" value="P-loop containing nucleotide triphosphate hydrolases"/>
    <property type="match status" value="2"/>
</dbReference>
<dbReference type="EMBL" id="AWWV01010907">
    <property type="protein sequence ID" value="OMO76073.1"/>
    <property type="molecule type" value="Genomic_DNA"/>
</dbReference>
<feature type="compositionally biased region" description="Basic and acidic residues" evidence="16">
    <location>
        <begin position="2467"/>
        <end position="2490"/>
    </location>
</feature>
<feature type="compositionally biased region" description="Basic and acidic residues" evidence="16">
    <location>
        <begin position="2383"/>
        <end position="2399"/>
    </location>
</feature>
<dbReference type="CDD" id="cd18808">
    <property type="entry name" value="SF1_C_Upf1"/>
    <property type="match status" value="1"/>
</dbReference>
<dbReference type="GO" id="GO:0016787">
    <property type="term" value="F:hydrolase activity"/>
    <property type="evidence" value="ECO:0007669"/>
    <property type="project" value="UniProtKB-KW"/>
</dbReference>
<keyword evidence="7" id="KW-0547">Nucleotide-binding</keyword>
<feature type="domain" description="DNA2/NAM7 helicase-like C-terminal" evidence="18">
    <location>
        <begin position="2078"/>
        <end position="2283"/>
    </location>
</feature>
<evidence type="ECO:0000256" key="13">
    <source>
        <dbReference type="ARBA" id="ARBA00033323"/>
    </source>
</evidence>
<evidence type="ECO:0000256" key="15">
    <source>
        <dbReference type="SAM" id="Coils"/>
    </source>
</evidence>
<sequence length="2581" mass="290888">MADQSTPSDETPPSNVLQSLSINSQPSSSSSSSTELSLEERFQIIRSVGEECIQEDELLNLLKHKPEPVCYDGFEPSGRMHIAQGVMKTINVNKLTSAGCRVKIWIADWFAQLNNKMGGDLKKIKIVGQYLMEIWKAVGMDVNGKVEFLWSSDEINSRASEYWPLVMDIARRNKLPRIMRCCQIMGRSDQDELSAAQIFYPCMQCADIFFLKADICQLGMDQRKVNVLAREYCDDIKRKNKPIILSHHMLPGLQQGQEKMSKSDPTSSIFMEDEEAEVNVKIKKAYCPPQIVQGNPCLEYVKYIIFPWFNEFTVERNESNGGNKVYKNFEELVSDYESGQLHPADLKPALSKALNKILQPVRDHFNNDPKAKDLLKRVKSYRLTKFGDAFSFLISLPKENHIWCGSWDIMGPLLETFYNYSKDEHDDSPLRLLWKRISQEMRHCIQCVSQHHQAQETYSMEYELCSIGPLLDVLRSLDEARVSQHLREINEKLVKQEYDPACDNAEVVNLMYEVLMFPVLLDDQSLFIEFERFIEAVDNMHELALAGHQQFPGVYALLFFNRRVRTVGYRLARSMGKLRRATDLEPLQPLIKKYIGFLENEVLPSTSDSRSKAQLDRSPIWLGITSLLEFLEPPAFEEGILERYPIFFDIVLNHISGDSPEFSHAVSCLRELFKMLGCKLWLRSTLSPSVMRNTLLGQCFHTRNEKIHKDIFDLFQPFLQSLEALQDGEHEKQRRHFLYFLLHQVPVSSNFSVLTRKTGCKIALLMIHRGYKMNPPCPPFECAHMWGPSLVSCLKDSSLHSSLQQPAFDLVQTIIVSDAAALITSVLNSSTVSSIGRDTLIELDDEEENELSFTQDVEEKNIKSALDIRGWLSSSAAEISSTFGWKVPTGSDDGGGKESKNSMRLSTMCLPLVKTFNRLTAYFLVRMGQGELRKQWTWEPRMGESLILSLVDPSDNVRQFGKCILEQVSNTRGLGCGLKFLCSNSFSLSAVYLGLKHAMKLVRLDSVILKYQTLHHFFFVLCKLLKDEDLPKSDLVGSSSNAPHIMKYSSQGGFLKQPLFSSLPANEGGNHSNVDLKLRESFCYSLLEISWPTICKCLVEGKAFIDYSLCQMTCVRVLEILPVLFERLGPSFSESKVASGNLMDLKWLHDLMDWGKSQLKVIVVYWKKAIISLLNVLKVLKSDSSKSMVVAIENLISSGEFYSCVMCFLNIDAVDMDELTEQVSRLCVALSKEVSCGTENSTSRNENNPIVLSDDENEKDIASDKSSKHLLHGVAELVSTYDRASETGHAKKDAHSTAANTPKDLLEAPIETDTSTTKKEEFGKPSFKQQRSIKLKGPENQRKEISSNTESNVSSSQCRVVQKEKFDKSVKSNSIDQGSNKVVSGTSDKILRELVHDAADDPLESAFRTARVQPSFLAKSGPLVPKRQVIQLKSPFDNRSGLQRLEAQVKRFKPPRLDDWYRPILEINFFVTVGLASEREDESRTANKLKEVPVLFQSPEQYVNIFRPLVLEEFKAQLNHSFLEMSSWVDMYYGSVSVLSVERVDDFHLVRFVYDGDDSTGSKTFSENDLVLLTKEPPQSTSHDIHMVGKVERRERDNKRSSSILLIRFYLQNGTVRLNQARRQLLERSKWHASHIMSITPQLREFQALSSIKDIPLLPVILNPVNDSTVSDKPRVDFGKLSQPLQQILRSSFNDSQIQALNAAIGSQRTKKDFELSLIQGPPGTGKTRTIVAMVGVLLASLQRRTYESENSQNGDWKQSYRSSTNSRTRISQSTAIARAWQDAALARQLSEDVQRSESSIESCIRGRVLICAQSNAAVDELVSRISSDGLYGRDGKKYKPYLVRVGNAKTVHPNSLPFFIDTLVDQRLDEEKMHTSDARKDSNLESSSMVLRSNLEKLVENIRFYETKRANIRDGNSDMKKTLEDGADKATDVKEMSDKEIEIKLRRLYEQKKQMYKDLSAAQAQEKKINEETKALRHKLRKSILKEAEIVVTTLSGCGGDLYGVCCETMSNFKFGNPSEQTLFDAVVIDEAAQALEPATLIPLQLLKSRGTKCIMVGDPKQLPATVLSNVASKFMYECSMFERLQKAGHPVIMLTQQYRMHPEICHFPSLHFYDKKLLNGDTMSSKSASFHGTEGLGPYVFYDVVDGQELRGKNSGALSLYNEREADAAVELIRFFRKKYPSEFVGGRIGVITPYKCQLSHLRFRFSSAFGSSVTADIEFNTVDGFQGREVDILVLSTVRASDSSSSPGIGSSSIGFVADVRRMNVALTRARLSLWILGNARTLQTNHNWAALVKDAKQRNLVLSIKRPYNTIFKISARNNPIPEDSDNHPSKVKHTAKGGTCQPGEQNRHREKLKFEGKRKHNGSLAHGNRTIAGDDDSDQRKDLHFSKRREKDDCDPPIGRNISSASANFDKRKSQNVKSTNSEKVSTSNGSQEKEGGKVKTKLGKNHVNEKKGDENTGQEVGHSEKNRRSDILKGSKKSSGHEQRSSAGPVDNKKDGQTNEGGGDPKEATTSQNLIAKRKKQREAVDAILYSALIPSKKSEQSTKTLHQKRPSSPHSAVSGGIKPSKKRKGEPRLL</sequence>
<dbReference type="Gene3D" id="3.40.50.620">
    <property type="entry name" value="HUPs"/>
    <property type="match status" value="2"/>
</dbReference>
<feature type="compositionally biased region" description="Polar residues" evidence="16">
    <location>
        <begin position="1238"/>
        <end position="1250"/>
    </location>
</feature>
<feature type="compositionally biased region" description="Basic and acidic residues" evidence="16">
    <location>
        <begin position="1336"/>
        <end position="1345"/>
    </location>
</feature>
<feature type="domain" description="Helicase SEN1 beta-barrel" evidence="19">
    <location>
        <begin position="1532"/>
        <end position="1636"/>
    </location>
</feature>
<reference evidence="20 21" key="1">
    <citation type="submission" date="2013-09" db="EMBL/GenBank/DDBJ databases">
        <title>Corchorus capsularis genome sequencing.</title>
        <authorList>
            <person name="Alam M."/>
            <person name="Haque M.S."/>
            <person name="Islam M.S."/>
            <person name="Emdad E.M."/>
            <person name="Islam M.M."/>
            <person name="Ahmed B."/>
            <person name="Halim A."/>
            <person name="Hossen Q.M.M."/>
            <person name="Hossain M.Z."/>
            <person name="Ahmed R."/>
            <person name="Khan M.M."/>
            <person name="Islam R."/>
            <person name="Rashid M.M."/>
            <person name="Khan S.A."/>
            <person name="Rahman M.S."/>
            <person name="Alam M."/>
        </authorList>
    </citation>
    <scope>NUCLEOTIDE SEQUENCE [LARGE SCALE GENOMIC DNA]</scope>
    <source>
        <strain evidence="21">cv. CVL-1</strain>
        <tissue evidence="20">Whole seedling</tissue>
    </source>
</reference>
<evidence type="ECO:0000256" key="11">
    <source>
        <dbReference type="ARBA" id="ARBA00022917"/>
    </source>
</evidence>
<keyword evidence="5" id="KW-0963">Cytoplasm</keyword>
<name>A0A1R3I0G3_COCAP</name>
<dbReference type="InterPro" id="IPR050489">
    <property type="entry name" value="Tyr-tRNA_synthase"/>
</dbReference>
<dbReference type="FunFam" id="3.40.50.620:FF:000103">
    <property type="entry name" value="tyrosine--tRNA ligase 1, cytoplasmic"/>
    <property type="match status" value="1"/>
</dbReference>
<proteinExistence type="inferred from homology"/>
<evidence type="ECO:0000256" key="12">
    <source>
        <dbReference type="ARBA" id="ARBA00023146"/>
    </source>
</evidence>
<feature type="compositionally biased region" description="Low complexity" evidence="16">
    <location>
        <begin position="19"/>
        <end position="35"/>
    </location>
</feature>
<keyword evidence="9" id="KW-0347">Helicase</keyword>
<evidence type="ECO:0000256" key="2">
    <source>
        <dbReference type="ARBA" id="ARBA00004514"/>
    </source>
</evidence>
<feature type="region of interest" description="Disordered" evidence="16">
    <location>
        <begin position="2321"/>
        <end position="2581"/>
    </location>
</feature>
<comment type="function">
    <text evidence="1">Catalyzes the attachment of tyrosine to tRNA(Tyr) in a two-step reaction: tyrosine is first activated by ATP to form Tyr-AMP and then transferred to the acceptor end of tRNA(Tyr).</text>
</comment>
<evidence type="ECO:0000313" key="21">
    <source>
        <dbReference type="Proteomes" id="UP000188268"/>
    </source>
</evidence>